<protein>
    <submittedName>
        <fullName evidence="6">UDP-glycosyltransferase UGT5 isoform X1</fullName>
    </submittedName>
</protein>
<evidence type="ECO:0000313" key="6">
    <source>
        <dbReference type="RefSeq" id="XP_018017170.1"/>
    </source>
</evidence>
<dbReference type="RefSeq" id="XP_018017170.1">
    <property type="nucleotide sequence ID" value="XM_018161681.2"/>
</dbReference>
<dbReference type="Pfam" id="PF00201">
    <property type="entry name" value="UDPGT"/>
    <property type="match status" value="1"/>
</dbReference>
<keyword evidence="4" id="KW-0812">Transmembrane</keyword>
<dbReference type="AlphaFoldDB" id="A0A8B7NTY1"/>
<evidence type="ECO:0000256" key="1">
    <source>
        <dbReference type="ARBA" id="ARBA00009995"/>
    </source>
</evidence>
<evidence type="ECO:0000256" key="4">
    <source>
        <dbReference type="SAM" id="Phobius"/>
    </source>
</evidence>
<dbReference type="GO" id="GO:0008194">
    <property type="term" value="F:UDP-glycosyltransferase activity"/>
    <property type="evidence" value="ECO:0007669"/>
    <property type="project" value="InterPro"/>
</dbReference>
<gene>
    <name evidence="6" type="primary">LOC108673810</name>
</gene>
<keyword evidence="4" id="KW-1133">Transmembrane helix</keyword>
<dbReference type="PANTHER" id="PTHR48043">
    <property type="entry name" value="EG:EG0003.4 PROTEIN-RELATED"/>
    <property type="match status" value="1"/>
</dbReference>
<dbReference type="SUPFAM" id="SSF53756">
    <property type="entry name" value="UDP-Glycosyltransferase/glycogen phosphorylase"/>
    <property type="match status" value="1"/>
</dbReference>
<keyword evidence="4" id="KW-0472">Membrane</keyword>
<reference evidence="6" key="1">
    <citation type="submission" date="2025-08" db="UniProtKB">
        <authorList>
            <consortium name="RefSeq"/>
        </authorList>
    </citation>
    <scope>IDENTIFICATION</scope>
    <source>
        <tissue evidence="6">Whole organism</tissue>
    </source>
</reference>
<evidence type="ECO:0000313" key="5">
    <source>
        <dbReference type="Proteomes" id="UP000694843"/>
    </source>
</evidence>
<dbReference type="CDD" id="cd03784">
    <property type="entry name" value="GT1_Gtf-like"/>
    <property type="match status" value="1"/>
</dbReference>
<dbReference type="KEGG" id="hazt:108673810"/>
<dbReference type="Gene3D" id="3.40.50.2000">
    <property type="entry name" value="Glycogen Phosphorylase B"/>
    <property type="match status" value="1"/>
</dbReference>
<keyword evidence="3" id="KW-0808">Transferase</keyword>
<dbReference type="FunFam" id="3.40.50.2000:FF:000050">
    <property type="entry name" value="UDP-glucuronosyltransferase"/>
    <property type="match status" value="1"/>
</dbReference>
<dbReference type="Proteomes" id="UP000694843">
    <property type="component" value="Unplaced"/>
</dbReference>
<name>A0A8B7NTY1_HYAAZ</name>
<sequence length="540" mass="60465">MKLKVFYAQEVILEIPDDMAMAQLWLLLAVSSSNGQAGKLEFFTSSLPAPGRHYKFLFLLPTPLPSHTLTVAPLAVALAHRGHEVYMVCETPDVYDLPNVTCIHHDVDIIKPEITSFGSSISTLIHLTNISAAVAENIDRIFTSPHVQKLYKRRKEFDFIVAEDAAALAMYPILHEMPFALFSTTYLNPCQSARFGNAQNPAYVTSGVFHFPQPFSILDRFKNVLSTVVMCSIYHWMTYQTEKEVNKHFSELPPVSEFERNSSLHFVTVNHALDGPLPLLPNQVAVGGLVLRPLQPLPKDIAEFLAGEEPVIYVGFGISVFNSNSISADKEELLIAALSKLPYKVILKLAGQKPKKIGNILFHNDVPQQTILAHPNVKVFVSHCGLAGTQEAVYYGVPIIALPAMWDQLKISNFLQQAGVAVALSWDTLTEEDLQDAIEEVILNPSYRKKMADMSLIYRDQPDTPLDRAVFWSEYMARHKGAPHLQSPARRLSWITLLHVDLIAITLLAICSTFWAVKYILKAIKRRNRNLSIVNKKKTS</sequence>
<accession>A0A8B7NTY1</accession>
<evidence type="ECO:0000256" key="2">
    <source>
        <dbReference type="ARBA" id="ARBA00022676"/>
    </source>
</evidence>
<feature type="transmembrane region" description="Helical" evidence="4">
    <location>
        <begin position="492"/>
        <end position="517"/>
    </location>
</feature>
<keyword evidence="5" id="KW-1185">Reference proteome</keyword>
<evidence type="ECO:0000256" key="3">
    <source>
        <dbReference type="ARBA" id="ARBA00022679"/>
    </source>
</evidence>
<dbReference type="OrthoDB" id="5835829at2759"/>
<proteinExistence type="inferred from homology"/>
<dbReference type="GeneID" id="108673810"/>
<dbReference type="InterPro" id="IPR050271">
    <property type="entry name" value="UDP-glycosyltransferase"/>
</dbReference>
<dbReference type="OMA" id="KKLDPYW"/>
<dbReference type="PANTHER" id="PTHR48043:SF159">
    <property type="entry name" value="EG:EG0003.4 PROTEIN-RELATED"/>
    <property type="match status" value="1"/>
</dbReference>
<dbReference type="InterPro" id="IPR002213">
    <property type="entry name" value="UDP_glucos_trans"/>
</dbReference>
<organism evidence="5 6">
    <name type="scientific">Hyalella azteca</name>
    <name type="common">Amphipod</name>
    <dbReference type="NCBI Taxonomy" id="294128"/>
    <lineage>
        <taxon>Eukaryota</taxon>
        <taxon>Metazoa</taxon>
        <taxon>Ecdysozoa</taxon>
        <taxon>Arthropoda</taxon>
        <taxon>Crustacea</taxon>
        <taxon>Multicrustacea</taxon>
        <taxon>Malacostraca</taxon>
        <taxon>Eumalacostraca</taxon>
        <taxon>Peracarida</taxon>
        <taxon>Amphipoda</taxon>
        <taxon>Senticaudata</taxon>
        <taxon>Talitrida</taxon>
        <taxon>Talitroidea</taxon>
        <taxon>Hyalellidae</taxon>
        <taxon>Hyalella</taxon>
    </lineage>
</organism>
<keyword evidence="2" id="KW-0328">Glycosyltransferase</keyword>
<comment type="similarity">
    <text evidence="1">Belongs to the UDP-glycosyltransferase family.</text>
</comment>